<dbReference type="SUPFAM" id="SSF51905">
    <property type="entry name" value="FAD/NAD(P)-binding domain"/>
    <property type="match status" value="1"/>
</dbReference>
<evidence type="ECO:0000256" key="9">
    <source>
        <dbReference type="ARBA" id="ARBA00049187"/>
    </source>
</evidence>
<protein>
    <recommendedName>
        <fullName evidence="2 10">Dihydrolipoyl dehydrogenase</fullName>
        <ecNumber evidence="2 10">1.8.1.4</ecNumber>
    </recommendedName>
</protein>
<dbReference type="InterPro" id="IPR016156">
    <property type="entry name" value="FAD/NAD-linked_Rdtase_dimer_sf"/>
</dbReference>
<keyword evidence="14" id="KW-1185">Reference proteome</keyword>
<dbReference type="EC" id="1.8.1.4" evidence="2 10"/>
<reference evidence="14" key="1">
    <citation type="submission" date="2023-08" db="EMBL/GenBank/DDBJ databases">
        <title>Rhodospirillaceae gen. nov., a novel taxon isolated from the Yangtze River Yuezi River estuary sludge.</title>
        <authorList>
            <person name="Ruan L."/>
        </authorList>
    </citation>
    <scope>NUCLEOTIDE SEQUENCE [LARGE SCALE GENOMIC DNA]</scope>
    <source>
        <strain evidence="14">R-7</strain>
    </source>
</reference>
<feature type="domain" description="Pyridine nucleotide-disulphide oxidoreductase dimerisation" evidence="11">
    <location>
        <begin position="352"/>
        <end position="460"/>
    </location>
</feature>
<evidence type="ECO:0000256" key="5">
    <source>
        <dbReference type="ARBA" id="ARBA00023002"/>
    </source>
</evidence>
<feature type="domain" description="FAD/NAD(P)-binding" evidence="12">
    <location>
        <begin position="7"/>
        <end position="332"/>
    </location>
</feature>
<dbReference type="PROSITE" id="PS00076">
    <property type="entry name" value="PYRIDINE_REDOX_1"/>
    <property type="match status" value="1"/>
</dbReference>
<dbReference type="Proteomes" id="UP001230156">
    <property type="component" value="Unassembled WGS sequence"/>
</dbReference>
<comment type="miscellaneous">
    <text evidence="10">The active site is a redox-active disulfide bond.</text>
</comment>
<dbReference type="InterPro" id="IPR006258">
    <property type="entry name" value="Lipoamide_DH"/>
</dbReference>
<dbReference type="PANTHER" id="PTHR22912">
    <property type="entry name" value="DISULFIDE OXIDOREDUCTASE"/>
    <property type="match status" value="1"/>
</dbReference>
<evidence type="ECO:0000259" key="12">
    <source>
        <dbReference type="Pfam" id="PF07992"/>
    </source>
</evidence>
<evidence type="ECO:0000259" key="11">
    <source>
        <dbReference type="Pfam" id="PF02852"/>
    </source>
</evidence>
<comment type="caution">
    <text evidence="13">The sequence shown here is derived from an EMBL/GenBank/DDBJ whole genome shotgun (WGS) entry which is preliminary data.</text>
</comment>
<comment type="similarity">
    <text evidence="1 10">Belongs to the class-I pyridine nucleotide-disulfide oxidoreductase family.</text>
</comment>
<dbReference type="InterPro" id="IPR001100">
    <property type="entry name" value="Pyr_nuc-diS_OxRdtase"/>
</dbReference>
<dbReference type="InterPro" id="IPR050151">
    <property type="entry name" value="Class-I_Pyr_Nuc-Dis_Oxidored"/>
</dbReference>
<gene>
    <name evidence="13" type="primary">lpdA</name>
    <name evidence="13" type="ORF">Q8A70_17220</name>
</gene>
<dbReference type="PRINTS" id="PR00368">
    <property type="entry name" value="FADPNR"/>
</dbReference>
<dbReference type="PRINTS" id="PR00411">
    <property type="entry name" value="PNDRDTASEI"/>
</dbReference>
<evidence type="ECO:0000256" key="8">
    <source>
        <dbReference type="ARBA" id="ARBA00023284"/>
    </source>
</evidence>
<evidence type="ECO:0000256" key="7">
    <source>
        <dbReference type="ARBA" id="ARBA00023157"/>
    </source>
</evidence>
<evidence type="ECO:0000256" key="1">
    <source>
        <dbReference type="ARBA" id="ARBA00007532"/>
    </source>
</evidence>
<evidence type="ECO:0000256" key="2">
    <source>
        <dbReference type="ARBA" id="ARBA00012608"/>
    </source>
</evidence>
<dbReference type="InterPro" id="IPR004099">
    <property type="entry name" value="Pyr_nucl-diS_OxRdtase_dimer"/>
</dbReference>
<keyword evidence="3 10" id="KW-0285">Flavoprotein</keyword>
<comment type="cofactor">
    <cofactor evidence="10">
        <name>FAD</name>
        <dbReference type="ChEBI" id="CHEBI:57692"/>
    </cofactor>
    <text evidence="10">Binds 1 FAD per subunit.</text>
</comment>
<keyword evidence="5 10" id="KW-0560">Oxidoreductase</keyword>
<evidence type="ECO:0000256" key="3">
    <source>
        <dbReference type="ARBA" id="ARBA00022630"/>
    </source>
</evidence>
<dbReference type="Pfam" id="PF02852">
    <property type="entry name" value="Pyr_redox_dim"/>
    <property type="match status" value="1"/>
</dbReference>
<evidence type="ECO:0000313" key="14">
    <source>
        <dbReference type="Proteomes" id="UP001230156"/>
    </source>
</evidence>
<dbReference type="NCBIfam" id="TIGR01350">
    <property type="entry name" value="lipoamide_DH"/>
    <property type="match status" value="1"/>
</dbReference>
<keyword evidence="4 10" id="KW-0274">FAD</keyword>
<dbReference type="EMBL" id="JAUYVI010000005">
    <property type="protein sequence ID" value="MDQ7249432.1"/>
    <property type="molecule type" value="Genomic_DNA"/>
</dbReference>
<organism evidence="13 14">
    <name type="scientific">Dongia sedimenti</name>
    <dbReference type="NCBI Taxonomy" id="3064282"/>
    <lineage>
        <taxon>Bacteria</taxon>
        <taxon>Pseudomonadati</taxon>
        <taxon>Pseudomonadota</taxon>
        <taxon>Alphaproteobacteria</taxon>
        <taxon>Rhodospirillales</taxon>
        <taxon>Dongiaceae</taxon>
        <taxon>Dongia</taxon>
    </lineage>
</organism>
<name>A0ABU0YQF3_9PROT</name>
<evidence type="ECO:0000256" key="6">
    <source>
        <dbReference type="ARBA" id="ARBA00023027"/>
    </source>
</evidence>
<accession>A0ABU0YQF3</accession>
<keyword evidence="7" id="KW-1015">Disulfide bond</keyword>
<proteinExistence type="inferred from homology"/>
<evidence type="ECO:0000256" key="4">
    <source>
        <dbReference type="ARBA" id="ARBA00022827"/>
    </source>
</evidence>
<dbReference type="GO" id="GO:0004148">
    <property type="term" value="F:dihydrolipoyl dehydrogenase (NADH) activity"/>
    <property type="evidence" value="ECO:0007669"/>
    <property type="project" value="UniProtKB-EC"/>
</dbReference>
<sequence length="470" mass="49278">MADEQSFDVVIIGGGPGGYVCAIKASQLGLKTACIENRGALGGTCLNVGCIPSKALLSSSEEFDKVSHHLAAHGITAEKIGLDLPKMLARKDKVVADFTKGVEFLFKKYKVTYLKGTGRLLGGGRVEILSAPGQAEQVSAKHIVIATGSEPTPLPGITIDEKKIVSSTGALTLEKVPNHLVVIGGGVIGLELGSVWRRLGAKVTVVEFLDRIVPTMDVEIGQQFQKILTKQGLAFKLGAKVTGVKPNGEALDVTIEPAKGGAAETMQADVVLVAIGRRPYVSGVGLEMAGVERDEKGRVKTDGHFKTNIPGIYAIGDVIAGPMLAHKAEEEGVALAEMLAGQAGHVNYETCPNIVYTAPELASVGKTEEELKAAGIEYKIGKFPFIANGRAKAAGETDGLVKLLADAKTDRLLGAHILGPNAGTMIHECVMAMEFQGSAEDVARAFHGHPTHSEAIKEAALAITSSTIHM</sequence>
<dbReference type="SUPFAM" id="SSF55424">
    <property type="entry name" value="FAD/NAD-linked reductases, dimerisation (C-terminal) domain"/>
    <property type="match status" value="1"/>
</dbReference>
<dbReference type="Gene3D" id="3.30.390.30">
    <property type="match status" value="1"/>
</dbReference>
<dbReference type="InterPro" id="IPR036188">
    <property type="entry name" value="FAD/NAD-bd_sf"/>
</dbReference>
<evidence type="ECO:0000256" key="10">
    <source>
        <dbReference type="RuleBase" id="RU003692"/>
    </source>
</evidence>
<dbReference type="Gene3D" id="3.50.50.60">
    <property type="entry name" value="FAD/NAD(P)-binding domain"/>
    <property type="match status" value="2"/>
</dbReference>
<comment type="catalytic activity">
    <reaction evidence="9 10">
        <text>N(6)-[(R)-dihydrolipoyl]-L-lysyl-[protein] + NAD(+) = N(6)-[(R)-lipoyl]-L-lysyl-[protein] + NADH + H(+)</text>
        <dbReference type="Rhea" id="RHEA:15045"/>
        <dbReference type="Rhea" id="RHEA-COMP:10474"/>
        <dbReference type="Rhea" id="RHEA-COMP:10475"/>
        <dbReference type="ChEBI" id="CHEBI:15378"/>
        <dbReference type="ChEBI" id="CHEBI:57540"/>
        <dbReference type="ChEBI" id="CHEBI:57945"/>
        <dbReference type="ChEBI" id="CHEBI:83099"/>
        <dbReference type="ChEBI" id="CHEBI:83100"/>
        <dbReference type="EC" id="1.8.1.4"/>
    </reaction>
</comment>
<dbReference type="PIRSF" id="PIRSF000350">
    <property type="entry name" value="Mercury_reductase_MerA"/>
    <property type="match status" value="1"/>
</dbReference>
<keyword evidence="8 10" id="KW-0676">Redox-active center</keyword>
<dbReference type="Pfam" id="PF07992">
    <property type="entry name" value="Pyr_redox_2"/>
    <property type="match status" value="1"/>
</dbReference>
<evidence type="ECO:0000313" key="13">
    <source>
        <dbReference type="EMBL" id="MDQ7249432.1"/>
    </source>
</evidence>
<dbReference type="InterPro" id="IPR023753">
    <property type="entry name" value="FAD/NAD-binding_dom"/>
</dbReference>
<keyword evidence="6 10" id="KW-0520">NAD</keyword>
<dbReference type="RefSeq" id="WP_379957401.1">
    <property type="nucleotide sequence ID" value="NZ_JAUYVI010000005.1"/>
</dbReference>
<dbReference type="PANTHER" id="PTHR22912:SF151">
    <property type="entry name" value="DIHYDROLIPOYL DEHYDROGENASE, MITOCHONDRIAL"/>
    <property type="match status" value="1"/>
</dbReference>
<dbReference type="InterPro" id="IPR012999">
    <property type="entry name" value="Pyr_OxRdtase_I_AS"/>
</dbReference>